<dbReference type="Proteomes" id="UP000023152">
    <property type="component" value="Unassembled WGS sequence"/>
</dbReference>
<name>X6NG68_RETFI</name>
<sequence>MAYPLVFLVVITIEMADNGAKYHTKKHDRILFTVAERNFNLYDLKLDSMTLLAYVTISLLVFVALDRNKSFFYFGLQPVARHLHLNLSELSEKNGSTFRSEDSLLLLWIINLSFVTYVSFFVWDGESSWKAIPSGVMFGCVVLLIYRESRITVLKMLLKQLHTIVWLLSIVIMWIVTVTAICMRPIPHSTVIISDLLNTFTYSIGMLLFISMDSFVLSSTSFLLRGTLPMMFIVVSGLCYT</sequence>
<gene>
    <name evidence="2" type="ORF">RFI_12168</name>
</gene>
<feature type="transmembrane region" description="Helical" evidence="1">
    <location>
        <begin position="166"/>
        <end position="186"/>
    </location>
</feature>
<feature type="transmembrane region" description="Helical" evidence="1">
    <location>
        <begin position="103"/>
        <end position="123"/>
    </location>
</feature>
<feature type="transmembrane region" description="Helical" evidence="1">
    <location>
        <begin position="48"/>
        <end position="65"/>
    </location>
</feature>
<comment type="caution">
    <text evidence="2">The sequence shown here is derived from an EMBL/GenBank/DDBJ whole genome shotgun (WGS) entry which is preliminary data.</text>
</comment>
<protein>
    <submittedName>
        <fullName evidence="2">Uncharacterized protein</fullName>
    </submittedName>
</protein>
<organism evidence="2 3">
    <name type="scientific">Reticulomyxa filosa</name>
    <dbReference type="NCBI Taxonomy" id="46433"/>
    <lineage>
        <taxon>Eukaryota</taxon>
        <taxon>Sar</taxon>
        <taxon>Rhizaria</taxon>
        <taxon>Retaria</taxon>
        <taxon>Foraminifera</taxon>
        <taxon>Monothalamids</taxon>
        <taxon>Reticulomyxidae</taxon>
        <taxon>Reticulomyxa</taxon>
    </lineage>
</organism>
<keyword evidence="3" id="KW-1185">Reference proteome</keyword>
<keyword evidence="1" id="KW-1133">Transmembrane helix</keyword>
<evidence type="ECO:0000313" key="3">
    <source>
        <dbReference type="Proteomes" id="UP000023152"/>
    </source>
</evidence>
<feature type="transmembrane region" description="Helical" evidence="1">
    <location>
        <begin position="129"/>
        <end position="146"/>
    </location>
</feature>
<evidence type="ECO:0000313" key="2">
    <source>
        <dbReference type="EMBL" id="ETO24966.1"/>
    </source>
</evidence>
<dbReference type="EMBL" id="ASPP01008828">
    <property type="protein sequence ID" value="ETO24966.1"/>
    <property type="molecule type" value="Genomic_DNA"/>
</dbReference>
<proteinExistence type="predicted"/>
<keyword evidence="1" id="KW-0812">Transmembrane</keyword>
<reference evidence="2 3" key="1">
    <citation type="journal article" date="2013" name="Curr. Biol.">
        <title>The Genome of the Foraminiferan Reticulomyxa filosa.</title>
        <authorList>
            <person name="Glockner G."/>
            <person name="Hulsmann N."/>
            <person name="Schleicher M."/>
            <person name="Noegel A.A."/>
            <person name="Eichinger L."/>
            <person name="Gallinger C."/>
            <person name="Pawlowski J."/>
            <person name="Sierra R."/>
            <person name="Euteneuer U."/>
            <person name="Pillet L."/>
            <person name="Moustafa A."/>
            <person name="Platzer M."/>
            <person name="Groth M."/>
            <person name="Szafranski K."/>
            <person name="Schliwa M."/>
        </authorList>
    </citation>
    <scope>NUCLEOTIDE SEQUENCE [LARGE SCALE GENOMIC DNA]</scope>
</reference>
<evidence type="ECO:0000256" key="1">
    <source>
        <dbReference type="SAM" id="Phobius"/>
    </source>
</evidence>
<accession>X6NG68</accession>
<keyword evidence="1" id="KW-0472">Membrane</keyword>
<dbReference type="AlphaFoldDB" id="X6NG68"/>